<organism evidence="2 3">
    <name type="scientific">Mycena indigotica</name>
    <dbReference type="NCBI Taxonomy" id="2126181"/>
    <lineage>
        <taxon>Eukaryota</taxon>
        <taxon>Fungi</taxon>
        <taxon>Dikarya</taxon>
        <taxon>Basidiomycota</taxon>
        <taxon>Agaricomycotina</taxon>
        <taxon>Agaricomycetes</taxon>
        <taxon>Agaricomycetidae</taxon>
        <taxon>Agaricales</taxon>
        <taxon>Marasmiineae</taxon>
        <taxon>Mycenaceae</taxon>
        <taxon>Mycena</taxon>
    </lineage>
</organism>
<sequence length="328" mass="36684">MAHNRLTFNELLSYGFKYGEPWADNRREFERELDRHSSHYDPNARDSSGYKRTQLYLNHSTPSGNAGAYGERASGYPSSRATFGSSYARDHEASHPGGSSGRYYSASDTTSNSAYRHHEHWPSTHNGYYYYYSRETPTDTTPSHNRTHMHTTAPTSLSPASVHQPSSSTHSRAASSSSSRSYTSSHMNSAFSGYREANHHYGYASSIASTDSHVPFSGTYDGYVSNLQAYYSADDSDDEHDSYSKFADTREEAELFDGDVYEAHSGFAHVEYIDDPADLGLSELYLGDEFEEEGLEGFDDAGEFGGEYEDQGYDDGGYEDNDDDDDDY</sequence>
<feature type="region of interest" description="Disordered" evidence="1">
    <location>
        <begin position="291"/>
        <end position="328"/>
    </location>
</feature>
<proteinExistence type="predicted"/>
<gene>
    <name evidence="2" type="ORF">MIND_00776500</name>
</gene>
<name>A0A8H6SPP6_9AGAR</name>
<evidence type="ECO:0000256" key="1">
    <source>
        <dbReference type="SAM" id="MobiDB-lite"/>
    </source>
</evidence>
<dbReference type="Proteomes" id="UP000636479">
    <property type="component" value="Unassembled WGS sequence"/>
</dbReference>
<dbReference type="RefSeq" id="XP_037220097.1">
    <property type="nucleotide sequence ID" value="XM_037364453.1"/>
</dbReference>
<evidence type="ECO:0000313" key="3">
    <source>
        <dbReference type="Proteomes" id="UP000636479"/>
    </source>
</evidence>
<accession>A0A8H6SPP6</accession>
<feature type="compositionally biased region" description="Polar residues" evidence="1">
    <location>
        <begin position="139"/>
        <end position="165"/>
    </location>
</feature>
<dbReference type="EMBL" id="JACAZF010000006">
    <property type="protein sequence ID" value="KAF7302097.1"/>
    <property type="molecule type" value="Genomic_DNA"/>
</dbReference>
<feature type="region of interest" description="Disordered" evidence="1">
    <location>
        <begin position="57"/>
        <end position="109"/>
    </location>
</feature>
<feature type="compositionally biased region" description="Polar residues" evidence="1">
    <location>
        <begin position="76"/>
        <end position="85"/>
    </location>
</feature>
<reference evidence="2" key="1">
    <citation type="submission" date="2020-05" db="EMBL/GenBank/DDBJ databases">
        <title>Mycena genomes resolve the evolution of fungal bioluminescence.</title>
        <authorList>
            <person name="Tsai I.J."/>
        </authorList>
    </citation>
    <scope>NUCLEOTIDE SEQUENCE</scope>
    <source>
        <strain evidence="2">171206Taipei</strain>
    </source>
</reference>
<dbReference type="GeneID" id="59346969"/>
<evidence type="ECO:0000313" key="2">
    <source>
        <dbReference type="EMBL" id="KAF7302097.1"/>
    </source>
</evidence>
<dbReference type="AlphaFoldDB" id="A0A8H6SPP6"/>
<protein>
    <submittedName>
        <fullName evidence="2">Uncharacterized protein</fullName>
    </submittedName>
</protein>
<feature type="region of interest" description="Disordered" evidence="1">
    <location>
        <begin position="139"/>
        <end position="182"/>
    </location>
</feature>
<comment type="caution">
    <text evidence="2">The sequence shown here is derived from an EMBL/GenBank/DDBJ whole genome shotgun (WGS) entry which is preliminary data.</text>
</comment>
<dbReference type="OrthoDB" id="3061594at2759"/>
<keyword evidence="3" id="KW-1185">Reference proteome</keyword>
<feature type="compositionally biased region" description="Low complexity" evidence="1">
    <location>
        <begin position="166"/>
        <end position="182"/>
    </location>
</feature>